<dbReference type="Pfam" id="PF08241">
    <property type="entry name" value="Methyltransf_11"/>
    <property type="match status" value="1"/>
</dbReference>
<keyword evidence="2" id="KW-0489">Methyltransferase</keyword>
<evidence type="ECO:0000259" key="1">
    <source>
        <dbReference type="Pfam" id="PF08241"/>
    </source>
</evidence>
<dbReference type="GO" id="GO:0008757">
    <property type="term" value="F:S-adenosylmethionine-dependent methyltransferase activity"/>
    <property type="evidence" value="ECO:0007669"/>
    <property type="project" value="InterPro"/>
</dbReference>
<evidence type="ECO:0000313" key="2">
    <source>
        <dbReference type="EMBL" id="QIS07103.1"/>
    </source>
</evidence>
<dbReference type="EMBL" id="CP046171">
    <property type="protein sequence ID" value="QIS07103.1"/>
    <property type="molecule type" value="Genomic_DNA"/>
</dbReference>
<dbReference type="Proteomes" id="UP000501705">
    <property type="component" value="Chromosome"/>
</dbReference>
<dbReference type="AlphaFoldDB" id="A0A6G9Y201"/>
<proteinExistence type="predicted"/>
<feature type="domain" description="Methyltransferase type 11" evidence="1">
    <location>
        <begin position="3"/>
        <end position="52"/>
    </location>
</feature>
<protein>
    <submittedName>
        <fullName evidence="2">Methyltransferase domain-containing protein</fullName>
    </submittedName>
</protein>
<organism evidence="2 3">
    <name type="scientific">Nocardia brasiliensis</name>
    <dbReference type="NCBI Taxonomy" id="37326"/>
    <lineage>
        <taxon>Bacteria</taxon>
        <taxon>Bacillati</taxon>
        <taxon>Actinomycetota</taxon>
        <taxon>Actinomycetes</taxon>
        <taxon>Mycobacteriales</taxon>
        <taxon>Nocardiaceae</taxon>
        <taxon>Nocardia</taxon>
    </lineage>
</organism>
<dbReference type="InterPro" id="IPR013216">
    <property type="entry name" value="Methyltransf_11"/>
</dbReference>
<evidence type="ECO:0000313" key="3">
    <source>
        <dbReference type="Proteomes" id="UP000501705"/>
    </source>
</evidence>
<gene>
    <name evidence="2" type="ORF">F5X71_01410</name>
</gene>
<dbReference type="GO" id="GO:0032259">
    <property type="term" value="P:methylation"/>
    <property type="evidence" value="ECO:0007669"/>
    <property type="project" value="UniProtKB-KW"/>
</dbReference>
<reference evidence="2 3" key="1">
    <citation type="journal article" date="2019" name="ACS Chem. Biol.">
        <title>Identification and Mobilization of a Cryptic Antibiotic Biosynthesis Gene Locus from a Human-Pathogenic Nocardia Isolate.</title>
        <authorList>
            <person name="Herisse M."/>
            <person name="Ishida K."/>
            <person name="Porter J.L."/>
            <person name="Howden B."/>
            <person name="Hertweck C."/>
            <person name="Stinear T.P."/>
            <person name="Pidot S.J."/>
        </authorList>
    </citation>
    <scope>NUCLEOTIDE SEQUENCE [LARGE SCALE GENOMIC DNA]</scope>
    <source>
        <strain evidence="2 3">AUSMDU00024985</strain>
    </source>
</reference>
<name>A0A6G9Y201_NOCBR</name>
<dbReference type="InterPro" id="IPR029063">
    <property type="entry name" value="SAM-dependent_MTases_sf"/>
</dbReference>
<keyword evidence="2" id="KW-0808">Transferase</keyword>
<accession>A0A6G9Y201</accession>
<dbReference type="SUPFAM" id="SSF53335">
    <property type="entry name" value="S-adenosyl-L-methionine-dependent methyltransferases"/>
    <property type="match status" value="1"/>
</dbReference>
<dbReference type="Gene3D" id="3.40.50.150">
    <property type="entry name" value="Vaccinia Virus protein VP39"/>
    <property type="match status" value="1"/>
</dbReference>
<sequence length="110" mass="11837">MIRWETGTAESLPVSDGAVTVALAVATVHHWPDVAGALPEVLRVLRPGGRFLTVERAVAADATGLGSHGWTEAQAKAFANLCRAAHFTEVRVDRHAMGRFTMWAVHAVRP</sequence>